<dbReference type="OrthoDB" id="9927345at2"/>
<feature type="compositionally biased region" description="Basic and acidic residues" evidence="1">
    <location>
        <begin position="42"/>
        <end position="56"/>
    </location>
</feature>
<keyword evidence="2" id="KW-0812">Transmembrane</keyword>
<proteinExistence type="predicted"/>
<name>A0A4Q7MJH7_9MICO</name>
<keyword evidence="2" id="KW-0472">Membrane</keyword>
<sequence>MEWWPTALILVGGLVVLGVVLGMRIRRDRSAGTEGPDVFEDPGTRQAERGRDDPDIRVWGAGGPG</sequence>
<evidence type="ECO:0000256" key="2">
    <source>
        <dbReference type="SAM" id="Phobius"/>
    </source>
</evidence>
<gene>
    <name evidence="3" type="ORF">EV187_0419</name>
</gene>
<evidence type="ECO:0000313" key="4">
    <source>
        <dbReference type="Proteomes" id="UP000293289"/>
    </source>
</evidence>
<feature type="region of interest" description="Disordered" evidence="1">
    <location>
        <begin position="30"/>
        <end position="65"/>
    </location>
</feature>
<dbReference type="RefSeq" id="WP_130351376.1">
    <property type="nucleotide sequence ID" value="NZ_SGWY01000001.1"/>
</dbReference>
<keyword evidence="4" id="KW-1185">Reference proteome</keyword>
<dbReference type="AlphaFoldDB" id="A0A4Q7MJH7"/>
<accession>A0A4Q7MJH7</accession>
<keyword evidence="2" id="KW-1133">Transmembrane helix</keyword>
<organism evidence="3 4">
    <name type="scientific">Agromyces ramosus</name>
    <dbReference type="NCBI Taxonomy" id="33879"/>
    <lineage>
        <taxon>Bacteria</taxon>
        <taxon>Bacillati</taxon>
        <taxon>Actinomycetota</taxon>
        <taxon>Actinomycetes</taxon>
        <taxon>Micrococcales</taxon>
        <taxon>Microbacteriaceae</taxon>
        <taxon>Agromyces</taxon>
    </lineage>
</organism>
<dbReference type="Proteomes" id="UP000293289">
    <property type="component" value="Unassembled WGS sequence"/>
</dbReference>
<dbReference type="EMBL" id="SGWY01000001">
    <property type="protein sequence ID" value="RZS67997.1"/>
    <property type="molecule type" value="Genomic_DNA"/>
</dbReference>
<evidence type="ECO:0000313" key="3">
    <source>
        <dbReference type="EMBL" id="RZS67997.1"/>
    </source>
</evidence>
<feature type="transmembrane region" description="Helical" evidence="2">
    <location>
        <begin position="6"/>
        <end position="23"/>
    </location>
</feature>
<comment type="caution">
    <text evidence="3">The sequence shown here is derived from an EMBL/GenBank/DDBJ whole genome shotgun (WGS) entry which is preliminary data.</text>
</comment>
<protein>
    <submittedName>
        <fullName evidence="3">Uncharacterized protein</fullName>
    </submittedName>
</protein>
<reference evidence="3 4" key="1">
    <citation type="submission" date="2019-02" db="EMBL/GenBank/DDBJ databases">
        <title>Genomic Encyclopedia of Type Strains, Phase IV (KMG-IV): sequencing the most valuable type-strain genomes for metagenomic binning, comparative biology and taxonomic classification.</title>
        <authorList>
            <person name="Goeker M."/>
        </authorList>
    </citation>
    <scope>NUCLEOTIDE SEQUENCE [LARGE SCALE GENOMIC DNA]</scope>
    <source>
        <strain evidence="3 4">DSM 43045</strain>
    </source>
</reference>
<evidence type="ECO:0000256" key="1">
    <source>
        <dbReference type="SAM" id="MobiDB-lite"/>
    </source>
</evidence>